<dbReference type="PATRIC" id="fig|251221.4.peg.270"/>
<dbReference type="PANTHER" id="PTHR43236:SF1">
    <property type="entry name" value="BLL7220 PROTEIN"/>
    <property type="match status" value="1"/>
</dbReference>
<dbReference type="OrthoDB" id="504343at2"/>
<reference evidence="3 4" key="2">
    <citation type="journal article" date="2003" name="DNA Res.">
        <title>Complete genome structure of Gloeobacter violaceus PCC 7421, a cyanobacterium that lacks thylakoids (supplement).</title>
        <authorList>
            <person name="Nakamura Y."/>
            <person name="Kaneko T."/>
            <person name="Sato S."/>
            <person name="Mimuro M."/>
            <person name="Miyashita H."/>
            <person name="Tsuchiya T."/>
            <person name="Sasamoto S."/>
            <person name="Watanabe A."/>
            <person name="Kawashima K."/>
            <person name="Kishida Y."/>
            <person name="Kiyokawa C."/>
            <person name="Kohara M."/>
            <person name="Matsumoto M."/>
            <person name="Matsuno A."/>
            <person name="Nakazaki N."/>
            <person name="Shimpo S."/>
            <person name="Takeuchi C."/>
            <person name="Yamada M."/>
            <person name="Tabata S."/>
        </authorList>
    </citation>
    <scope>NUCLEOTIDE SEQUENCE [LARGE SCALE GENOMIC DNA]</scope>
    <source>
        <strain evidence="4">ATCC 29082 / PCC 7421</strain>
    </source>
</reference>
<dbReference type="PROSITE" id="PS50943">
    <property type="entry name" value="HTH_CROC1"/>
    <property type="match status" value="1"/>
</dbReference>
<dbReference type="SMART" id="SM00530">
    <property type="entry name" value="HTH_XRE"/>
    <property type="match status" value="1"/>
</dbReference>
<dbReference type="HOGENOM" id="CLU_053651_0_0_3"/>
<comment type="similarity">
    <text evidence="1">Belongs to the short-chain fatty acyl-CoA assimilation regulator (ScfR) family.</text>
</comment>
<dbReference type="InterPro" id="IPR052345">
    <property type="entry name" value="Rad_response_metalloprotease"/>
</dbReference>
<dbReference type="EMBL" id="BA000045">
    <property type="protein sequence ID" value="BAC88208.1"/>
    <property type="molecule type" value="Genomic_DNA"/>
</dbReference>
<feature type="domain" description="HTH cro/C1-type" evidence="2">
    <location>
        <begin position="6"/>
        <end position="62"/>
    </location>
</feature>
<proteinExistence type="inferred from homology"/>
<name>Q7NNZ1_GLOVI</name>
<dbReference type="InterPro" id="IPR001387">
    <property type="entry name" value="Cro/C1-type_HTH"/>
</dbReference>
<gene>
    <name evidence="3" type="ordered locus">gll0267</name>
</gene>
<dbReference type="Gene3D" id="1.10.260.40">
    <property type="entry name" value="lambda repressor-like DNA-binding domains"/>
    <property type="match status" value="1"/>
</dbReference>
<evidence type="ECO:0000313" key="3">
    <source>
        <dbReference type="EMBL" id="BAC88208.1"/>
    </source>
</evidence>
<dbReference type="eggNOG" id="COG1813">
    <property type="taxonomic scope" value="Bacteria"/>
</dbReference>
<evidence type="ECO:0000256" key="1">
    <source>
        <dbReference type="ARBA" id="ARBA00007227"/>
    </source>
</evidence>
<accession>Q7NNZ1</accession>
<dbReference type="STRING" id="251221.gene:10757739"/>
<evidence type="ECO:0000259" key="2">
    <source>
        <dbReference type="PROSITE" id="PS50943"/>
    </source>
</evidence>
<dbReference type="SUPFAM" id="SSF47413">
    <property type="entry name" value="lambda repressor-like DNA-binding domains"/>
    <property type="match status" value="1"/>
</dbReference>
<dbReference type="InParanoid" id="Q7NNZ1"/>
<dbReference type="KEGG" id="gvi:gll0267"/>
<dbReference type="eggNOG" id="COG2856">
    <property type="taxonomic scope" value="Bacteria"/>
</dbReference>
<dbReference type="Pfam" id="PF06114">
    <property type="entry name" value="Peptidase_M78"/>
    <property type="match status" value="1"/>
</dbReference>
<organism evidence="3 4">
    <name type="scientific">Gloeobacter violaceus (strain ATCC 29082 / PCC 7421)</name>
    <dbReference type="NCBI Taxonomy" id="251221"/>
    <lineage>
        <taxon>Bacteria</taxon>
        <taxon>Bacillati</taxon>
        <taxon>Cyanobacteriota</taxon>
        <taxon>Cyanophyceae</taxon>
        <taxon>Gloeobacterales</taxon>
        <taxon>Gloeobacteraceae</taxon>
        <taxon>Gloeobacter</taxon>
    </lineage>
</organism>
<protein>
    <submittedName>
        <fullName evidence="3">Gll0267 protein</fullName>
    </submittedName>
</protein>
<dbReference type="EnsemblBacteria" id="BAC88208">
    <property type="protein sequence ID" value="BAC88208"/>
    <property type="gene ID" value="BAC88208"/>
</dbReference>
<sequence>MLGERIKLARRKAGYSLRNLADRMGGRVSAQAIGKYERGEMVPGSDNLIALSRALEVSVPYLLDSQGIELTGVDFRAQAGITGAERARVQTEVLEWVERYLQIERILELDDGQWEMPFAEPRKLASVQQAESLAEEVRNRWNLGWDPIPNVTELFEEQGFKVLVVGLPAKVSGFTCLVHRSQAQSAVPVVVVNEMCSIERRRLTMVHELGHRLIDPEPLCTSEEEKAATRFAGAFLMPKEHLIRECGRERHKLSYQELIDLKQLYKVSGAALLVRLRDIGVISDAYLTYAFQSFARTWRSQEPESLERDPTCAKLEPAQRFERLCHRALAEGLISLSKAAELLRRPVKVVESELKGPVASDADHHQ</sequence>
<reference evidence="3 4" key="1">
    <citation type="journal article" date="2003" name="DNA Res.">
        <title>Complete genome structure of Gloeobacter violaceus PCC 7421, a cyanobacterium that lacks thylakoids.</title>
        <authorList>
            <person name="Nakamura Y."/>
            <person name="Kaneko T."/>
            <person name="Sato S."/>
            <person name="Mimuro M."/>
            <person name="Miyashita H."/>
            <person name="Tsuchiya T."/>
            <person name="Sasamoto S."/>
            <person name="Watanabe A."/>
            <person name="Kawashima K."/>
            <person name="Kishida Y."/>
            <person name="Kiyokawa C."/>
            <person name="Kohara M."/>
            <person name="Matsumoto M."/>
            <person name="Matsuno A."/>
            <person name="Nakazaki N."/>
            <person name="Shimpo S."/>
            <person name="Takeuchi C."/>
            <person name="Yamada M."/>
            <person name="Tabata S."/>
        </authorList>
    </citation>
    <scope>NUCLEOTIDE SEQUENCE [LARGE SCALE GENOMIC DNA]</scope>
    <source>
        <strain evidence="4">ATCC 29082 / PCC 7421</strain>
    </source>
</reference>
<dbReference type="InterPro" id="IPR010359">
    <property type="entry name" value="IrrE_HExxH"/>
</dbReference>
<dbReference type="Pfam" id="PF01381">
    <property type="entry name" value="HTH_3"/>
    <property type="match status" value="1"/>
</dbReference>
<dbReference type="GO" id="GO:0003677">
    <property type="term" value="F:DNA binding"/>
    <property type="evidence" value="ECO:0007669"/>
    <property type="project" value="InterPro"/>
</dbReference>
<dbReference type="CDD" id="cd00093">
    <property type="entry name" value="HTH_XRE"/>
    <property type="match status" value="1"/>
</dbReference>
<dbReference type="Gene3D" id="1.10.10.2910">
    <property type="match status" value="1"/>
</dbReference>
<dbReference type="PANTHER" id="PTHR43236">
    <property type="entry name" value="ANTITOXIN HIGA1"/>
    <property type="match status" value="1"/>
</dbReference>
<keyword evidence="4" id="KW-1185">Reference proteome</keyword>
<dbReference type="InterPro" id="IPR010982">
    <property type="entry name" value="Lambda_DNA-bd_dom_sf"/>
</dbReference>
<dbReference type="Proteomes" id="UP000000557">
    <property type="component" value="Chromosome"/>
</dbReference>
<dbReference type="PhylomeDB" id="Q7NNZ1"/>
<dbReference type="RefSeq" id="WP_011140271.1">
    <property type="nucleotide sequence ID" value="NC_005125.1"/>
</dbReference>
<evidence type="ECO:0000313" key="4">
    <source>
        <dbReference type="Proteomes" id="UP000000557"/>
    </source>
</evidence>
<dbReference type="AlphaFoldDB" id="Q7NNZ1"/>